<keyword evidence="2" id="KW-1185">Reference proteome</keyword>
<accession>A0A7W9ZLP2</accession>
<evidence type="ECO:0000313" key="2">
    <source>
        <dbReference type="Proteomes" id="UP000544872"/>
    </source>
</evidence>
<name>A0A7W9ZLP2_NOVIT</name>
<dbReference type="Proteomes" id="UP000544872">
    <property type="component" value="Unassembled WGS sequence"/>
</dbReference>
<proteinExistence type="predicted"/>
<dbReference type="EMBL" id="JACIIX010000031">
    <property type="protein sequence ID" value="MBB6212499.1"/>
    <property type="molecule type" value="Genomic_DNA"/>
</dbReference>
<protein>
    <submittedName>
        <fullName evidence="1">Uncharacterized protein</fullName>
    </submittedName>
</protein>
<dbReference type="AlphaFoldDB" id="A0A7W9ZLP2"/>
<organism evidence="1 2">
    <name type="scientific">Novispirillum itersonii</name>
    <name type="common">Aquaspirillum itersonii</name>
    <dbReference type="NCBI Taxonomy" id="189"/>
    <lineage>
        <taxon>Bacteria</taxon>
        <taxon>Pseudomonadati</taxon>
        <taxon>Pseudomonadota</taxon>
        <taxon>Alphaproteobacteria</taxon>
        <taxon>Rhodospirillales</taxon>
        <taxon>Novispirillaceae</taxon>
        <taxon>Novispirillum</taxon>
    </lineage>
</organism>
<reference evidence="1 2" key="1">
    <citation type="submission" date="2020-08" db="EMBL/GenBank/DDBJ databases">
        <title>Genomic Encyclopedia of Type Strains, Phase IV (KMG-IV): sequencing the most valuable type-strain genomes for metagenomic binning, comparative biology and taxonomic classification.</title>
        <authorList>
            <person name="Goeker M."/>
        </authorList>
    </citation>
    <scope>NUCLEOTIDE SEQUENCE [LARGE SCALE GENOMIC DNA]</scope>
    <source>
        <strain evidence="1 2">DSM 11590</strain>
    </source>
</reference>
<gene>
    <name evidence="1" type="ORF">FHS48_003955</name>
</gene>
<sequence>MVELIHEREVALQARKLTVVLQDAQEDRVKGTYLQRVRIDLRADAV</sequence>
<evidence type="ECO:0000313" key="1">
    <source>
        <dbReference type="EMBL" id="MBB6212499.1"/>
    </source>
</evidence>
<comment type="caution">
    <text evidence="1">The sequence shown here is derived from an EMBL/GenBank/DDBJ whole genome shotgun (WGS) entry which is preliminary data.</text>
</comment>